<gene>
    <name evidence="5" type="ORF">LKD81_06065</name>
</gene>
<dbReference type="InterPro" id="IPR019819">
    <property type="entry name" value="Carboxylesterase_B_CS"/>
</dbReference>
<sequence length="512" mass="57739">MREVALTKVTTPCGVIVGCNDEDSQVGVFRGIPYAKPPVGELRWREPQPVEPWEGEYQALKFGPMAMQFRQQEGSFYHREWNANRMPMSEDCLYLNVWTPAKDPEEKLPVAVWIHGGGFRTGSGSAPAFDGYAYAKRGIVFVSFNYRLNGFGFLAHPELTAESEHHSSGNYGMLDQVCALRWVKENIAAFGGDPQHITIFGQSSGAMSVQTLVCSDLTRGNIQRAIMQSAGGLGISVARMTRTLETAEQRGEEYLNYMGLSSIEEARKMSAQWLCDQFAKSDAVYNVQMYFAPNVDGYALKEDCNSIVRAGKHHDIPYIVGSTKNENWKTGKKSFDYHSFRSNMQELFGDATDRFLEVVGADSPERIQEYWINEFADHMYAGAAAWCTMQDRLGRTPSYHYLFSHPLPGDDSGAFHGCEHGYVFQTLLRNWRPFTARDYELSNRICDYWSNFMKTGNPNGEGLAEWTSYTEESPCAMEFGGRNEMFPYSGSPVSQFEKAFFQGDFKARKGAE</sequence>
<dbReference type="AlphaFoldDB" id="A0AAE3E8Q1"/>
<evidence type="ECO:0000256" key="2">
    <source>
        <dbReference type="ARBA" id="ARBA00022801"/>
    </source>
</evidence>
<comment type="caution">
    <text evidence="5">The sequence shown here is derived from an EMBL/GenBank/DDBJ whole genome shotgun (WGS) entry which is preliminary data.</text>
</comment>
<evidence type="ECO:0000259" key="4">
    <source>
        <dbReference type="Pfam" id="PF00135"/>
    </source>
</evidence>
<dbReference type="Proteomes" id="UP001198182">
    <property type="component" value="Unassembled WGS sequence"/>
</dbReference>
<evidence type="ECO:0000256" key="1">
    <source>
        <dbReference type="ARBA" id="ARBA00005964"/>
    </source>
</evidence>
<dbReference type="PROSITE" id="PS00941">
    <property type="entry name" value="CARBOXYLESTERASE_B_2"/>
    <property type="match status" value="1"/>
</dbReference>
<dbReference type="SUPFAM" id="SSF53474">
    <property type="entry name" value="alpha/beta-Hydrolases"/>
    <property type="match status" value="1"/>
</dbReference>
<reference evidence="5" key="1">
    <citation type="submission" date="2021-10" db="EMBL/GenBank/DDBJ databases">
        <title>Anaerobic single-cell dispensing facilitates the cultivation of human gut bacteria.</title>
        <authorList>
            <person name="Afrizal A."/>
        </authorList>
    </citation>
    <scope>NUCLEOTIDE SEQUENCE</scope>
    <source>
        <strain evidence="5">CLA-AA-H215</strain>
    </source>
</reference>
<keyword evidence="6" id="KW-1185">Reference proteome</keyword>
<comment type="similarity">
    <text evidence="1 3">Belongs to the type-B carboxylesterase/lipase family.</text>
</comment>
<accession>A0AAE3E8Q1</accession>
<protein>
    <recommendedName>
        <fullName evidence="3">Carboxylic ester hydrolase</fullName>
        <ecNumber evidence="3">3.1.1.-</ecNumber>
    </recommendedName>
</protein>
<dbReference type="InterPro" id="IPR050309">
    <property type="entry name" value="Type-B_Carboxylest/Lipase"/>
</dbReference>
<evidence type="ECO:0000313" key="6">
    <source>
        <dbReference type="Proteomes" id="UP001198182"/>
    </source>
</evidence>
<dbReference type="Pfam" id="PF00135">
    <property type="entry name" value="COesterase"/>
    <property type="match status" value="1"/>
</dbReference>
<dbReference type="PANTHER" id="PTHR11559">
    <property type="entry name" value="CARBOXYLESTERASE"/>
    <property type="match status" value="1"/>
</dbReference>
<proteinExistence type="inferred from homology"/>
<dbReference type="PROSITE" id="PS51257">
    <property type="entry name" value="PROKAR_LIPOPROTEIN"/>
    <property type="match status" value="1"/>
</dbReference>
<dbReference type="EMBL" id="JAJEQR010000013">
    <property type="protein sequence ID" value="MCC2230567.1"/>
    <property type="molecule type" value="Genomic_DNA"/>
</dbReference>
<evidence type="ECO:0000256" key="3">
    <source>
        <dbReference type="RuleBase" id="RU361235"/>
    </source>
</evidence>
<dbReference type="EC" id="3.1.1.-" evidence="3"/>
<dbReference type="InterPro" id="IPR029058">
    <property type="entry name" value="AB_hydrolase_fold"/>
</dbReference>
<organism evidence="5 6">
    <name type="scientific">Hominifimenecus microfluidus</name>
    <dbReference type="NCBI Taxonomy" id="2885348"/>
    <lineage>
        <taxon>Bacteria</taxon>
        <taxon>Bacillati</taxon>
        <taxon>Bacillota</taxon>
        <taxon>Clostridia</taxon>
        <taxon>Lachnospirales</taxon>
        <taxon>Lachnospiraceae</taxon>
        <taxon>Hominifimenecus</taxon>
    </lineage>
</organism>
<name>A0AAE3E8Q1_9FIRM</name>
<keyword evidence="2 3" id="KW-0378">Hydrolase</keyword>
<dbReference type="RefSeq" id="WP_308453237.1">
    <property type="nucleotide sequence ID" value="NZ_JAJEQR010000013.1"/>
</dbReference>
<dbReference type="InterPro" id="IPR002018">
    <property type="entry name" value="CarbesteraseB"/>
</dbReference>
<dbReference type="Gene3D" id="3.40.50.1820">
    <property type="entry name" value="alpha/beta hydrolase"/>
    <property type="match status" value="1"/>
</dbReference>
<evidence type="ECO:0000313" key="5">
    <source>
        <dbReference type="EMBL" id="MCC2230567.1"/>
    </source>
</evidence>
<feature type="domain" description="Carboxylesterase type B" evidence="4">
    <location>
        <begin position="7"/>
        <end position="482"/>
    </location>
</feature>
<dbReference type="PROSITE" id="PS00122">
    <property type="entry name" value="CARBOXYLESTERASE_B_1"/>
    <property type="match status" value="1"/>
</dbReference>
<dbReference type="InterPro" id="IPR019826">
    <property type="entry name" value="Carboxylesterase_B_AS"/>
</dbReference>
<dbReference type="GO" id="GO:0016787">
    <property type="term" value="F:hydrolase activity"/>
    <property type="evidence" value="ECO:0007669"/>
    <property type="project" value="UniProtKB-KW"/>
</dbReference>